<sequence length="376" mass="41755">MDLSANTLKFKVRASIVDTIIGELFFGEADGESDDDDDANEGQEDDGAVATRALALQKRNVTFTDLEGKLHSVVNKNVPHFELATDFMAIGMSFRQITAEIIKTHTRTKNAKLAGISDYMVTGFARMLAAVGLQVMSDLLISNESFAFALAPDSNSLYESSYLNIRLRVAWGSVLFNLHAVVLPMYERHTANYCISLIVRTLDAIAPIWRDKLLGVGSVGENTMTGRHSGVVTQLVAMATYPTVLNPYRDRLHQCWSPAKVEQIEEEHKMLFTAYRDDTNFRAKLDKHTHMTGFNAGWSDIDNNGRKLATIRSFMANLAVVFANTASVEGDFSILKGEKDEFRTSLGHLALEGIFQAKQFEQIRKQYSLLLPSASA</sequence>
<dbReference type="Proteomes" id="UP000284702">
    <property type="component" value="Unassembled WGS sequence"/>
</dbReference>
<dbReference type="VEuPathDB" id="FungiDB:H257_07519"/>
<dbReference type="EMBL" id="MZMZ02004182">
    <property type="protein sequence ID" value="RQM19730.1"/>
    <property type="molecule type" value="Genomic_DNA"/>
</dbReference>
<organism evidence="1 2">
    <name type="scientific">Aphanomyces astaci</name>
    <name type="common">Crayfish plague agent</name>
    <dbReference type="NCBI Taxonomy" id="112090"/>
    <lineage>
        <taxon>Eukaryota</taxon>
        <taxon>Sar</taxon>
        <taxon>Stramenopiles</taxon>
        <taxon>Oomycota</taxon>
        <taxon>Saprolegniomycetes</taxon>
        <taxon>Saprolegniales</taxon>
        <taxon>Verrucalvaceae</taxon>
        <taxon>Aphanomyces</taxon>
    </lineage>
</organism>
<name>A0A3R7W9K0_APHAT</name>
<dbReference type="AlphaFoldDB" id="A0A3R7W9K0"/>
<dbReference type="PANTHER" id="PTHR37067:SF3">
    <property type="entry name" value="PX DOMAIN-CONTAINING PROTEIN"/>
    <property type="match status" value="1"/>
</dbReference>
<protein>
    <submittedName>
        <fullName evidence="1">Uncharacterized protein</fullName>
    </submittedName>
</protein>
<keyword evidence="2" id="KW-1185">Reference proteome</keyword>
<dbReference type="PANTHER" id="PTHR37067">
    <property type="entry name" value="PX DOMAIN-CONTAINING PROTEIN"/>
    <property type="match status" value="1"/>
</dbReference>
<evidence type="ECO:0000313" key="1">
    <source>
        <dbReference type="EMBL" id="RQM19730.1"/>
    </source>
</evidence>
<accession>A0A3R7W9K0</accession>
<reference evidence="1" key="1">
    <citation type="submission" date="2018-07" db="EMBL/GenBank/DDBJ databases">
        <title>Annotation of Aphanomyces astaci genome assembly.</title>
        <authorList>
            <person name="Studholme D.J."/>
        </authorList>
    </citation>
    <scope>NUCLEOTIDE SEQUENCE [LARGE SCALE GENOMIC DNA]</scope>
    <source>
        <strain evidence="1">Pc</strain>
    </source>
</reference>
<proteinExistence type="predicted"/>
<gene>
    <name evidence="1" type="ORF">B5M09_013126</name>
</gene>
<comment type="caution">
    <text evidence="1">The sequence shown here is derived from an EMBL/GenBank/DDBJ whole genome shotgun (WGS) entry which is preliminary data.</text>
</comment>
<evidence type="ECO:0000313" key="2">
    <source>
        <dbReference type="Proteomes" id="UP000284702"/>
    </source>
</evidence>